<sequence>MSSTLALVLISSLLLLLLFSHADATAHHHGWATSLRRDSVHKIKKGHRAKFVSGEWKPAHATFYGGPDASGTMKGACGYGDRQKGSYGVQTAALSPALFNNGTACGACFEIKCTNDKALCKPSHPSIFVTATNSCPSSGNEGWCSPPKHHFDLPQPIFLQVADLKAGAVPVNYRRVPCKKEGGIRFTISGHRYFTLVLIWNVAGAGDIMTVRIKGNKLGWTPMTRNWGQNWQTDEDLVGQSLSFRVVTSDKRTSTSWHITPREWQYGQTYEGKNFK</sequence>
<evidence type="ECO:0000313" key="1">
    <source>
        <dbReference type="EMBL" id="KAJ8622782.1"/>
    </source>
</evidence>
<dbReference type="EMBL" id="CM056818">
    <property type="protein sequence ID" value="KAJ8622782.1"/>
    <property type="molecule type" value="Genomic_DNA"/>
</dbReference>
<organism evidence="1 2">
    <name type="scientific">Persea americana</name>
    <name type="common">Avocado</name>
    <dbReference type="NCBI Taxonomy" id="3435"/>
    <lineage>
        <taxon>Eukaryota</taxon>
        <taxon>Viridiplantae</taxon>
        <taxon>Streptophyta</taxon>
        <taxon>Embryophyta</taxon>
        <taxon>Tracheophyta</taxon>
        <taxon>Spermatophyta</taxon>
        <taxon>Magnoliopsida</taxon>
        <taxon>Magnoliidae</taxon>
        <taxon>Laurales</taxon>
        <taxon>Lauraceae</taxon>
        <taxon>Persea</taxon>
    </lineage>
</organism>
<proteinExistence type="predicted"/>
<dbReference type="Proteomes" id="UP001234297">
    <property type="component" value="Chromosome 10"/>
</dbReference>
<accession>A0ACC2KNS4</accession>
<protein>
    <submittedName>
        <fullName evidence="1">Uncharacterized protein</fullName>
    </submittedName>
</protein>
<keyword evidence="2" id="KW-1185">Reference proteome</keyword>
<gene>
    <name evidence="1" type="ORF">MRB53_031311</name>
</gene>
<name>A0ACC2KNS4_PERAE</name>
<reference evidence="1 2" key="1">
    <citation type="journal article" date="2022" name="Hortic Res">
        <title>A haplotype resolved chromosomal level avocado genome allows analysis of novel avocado genes.</title>
        <authorList>
            <person name="Nath O."/>
            <person name="Fletcher S.J."/>
            <person name="Hayward A."/>
            <person name="Shaw L.M."/>
            <person name="Masouleh A.K."/>
            <person name="Furtado A."/>
            <person name="Henry R.J."/>
            <person name="Mitter N."/>
        </authorList>
    </citation>
    <scope>NUCLEOTIDE SEQUENCE [LARGE SCALE GENOMIC DNA]</scope>
    <source>
        <strain evidence="2">cv. Hass</strain>
    </source>
</reference>
<evidence type="ECO:0000313" key="2">
    <source>
        <dbReference type="Proteomes" id="UP001234297"/>
    </source>
</evidence>
<comment type="caution">
    <text evidence="1">The sequence shown here is derived from an EMBL/GenBank/DDBJ whole genome shotgun (WGS) entry which is preliminary data.</text>
</comment>